<name>A0A6L5YQD8_9FIRM</name>
<dbReference type="InterPro" id="IPR010181">
    <property type="entry name" value="CGCAxxGCC_motif"/>
</dbReference>
<dbReference type="Proteomes" id="UP000474024">
    <property type="component" value="Unassembled WGS sequence"/>
</dbReference>
<reference evidence="1 2" key="1">
    <citation type="submission" date="2019-08" db="EMBL/GenBank/DDBJ databases">
        <title>In-depth cultivation of the pig gut microbiome towards novel bacterial diversity and tailored functional studies.</title>
        <authorList>
            <person name="Wylensek D."/>
            <person name="Hitch T.C.A."/>
            <person name="Clavel T."/>
        </authorList>
    </citation>
    <scope>NUCLEOTIDE SEQUENCE [LARGE SCALE GENOMIC DNA]</scope>
    <source>
        <strain evidence="1 2">MUC/MUC-530-WT-4D</strain>
    </source>
</reference>
<dbReference type="AlphaFoldDB" id="A0A6L5YQD8"/>
<evidence type="ECO:0000313" key="1">
    <source>
        <dbReference type="EMBL" id="MST74159.1"/>
    </source>
</evidence>
<dbReference type="EMBL" id="VUNI01000004">
    <property type="protein sequence ID" value="MST74159.1"/>
    <property type="molecule type" value="Genomic_DNA"/>
</dbReference>
<keyword evidence="2" id="KW-1185">Reference proteome</keyword>
<gene>
    <name evidence="1" type="ORF">FYJ75_03785</name>
</gene>
<sequence length="128" mass="13737">MISRAEEAAQKKQSGCYNCAQAVACTYCDLIGVDEETMRNLTQAFAVGMGTMEGSCGALTGAAMILGMKNKNPGKTMQDIRAMMTEFKNQNGSVICKELKGIGTGKVLRECNDCVRDAALLLEKALEQ</sequence>
<dbReference type="NCBIfam" id="TIGR01909">
    <property type="entry name" value="C_GCAxxG_C_C"/>
    <property type="match status" value="1"/>
</dbReference>
<comment type="caution">
    <text evidence="1">The sequence shown here is derived from an EMBL/GenBank/DDBJ whole genome shotgun (WGS) entry which is preliminary data.</text>
</comment>
<proteinExistence type="predicted"/>
<organism evidence="1 2">
    <name type="scientific">Roseburia porci</name>
    <dbReference type="NCBI Taxonomy" id="2605790"/>
    <lineage>
        <taxon>Bacteria</taxon>
        <taxon>Bacillati</taxon>
        <taxon>Bacillota</taxon>
        <taxon>Clostridia</taxon>
        <taxon>Lachnospirales</taxon>
        <taxon>Lachnospiraceae</taxon>
        <taxon>Roseburia</taxon>
    </lineage>
</organism>
<protein>
    <submittedName>
        <fullName evidence="1">C_GCAxxG_C_C family protein</fullName>
    </submittedName>
</protein>
<dbReference type="RefSeq" id="WP_154429011.1">
    <property type="nucleotide sequence ID" value="NZ_VUNI01000004.1"/>
</dbReference>
<dbReference type="Pfam" id="PF09719">
    <property type="entry name" value="C_GCAxxG_C_C"/>
    <property type="match status" value="1"/>
</dbReference>
<accession>A0A6L5YQD8</accession>
<evidence type="ECO:0000313" key="2">
    <source>
        <dbReference type="Proteomes" id="UP000474024"/>
    </source>
</evidence>